<proteinExistence type="predicted"/>
<dbReference type="EMBL" id="FSRL01000001">
    <property type="protein sequence ID" value="SIO18854.1"/>
    <property type="molecule type" value="Genomic_DNA"/>
</dbReference>
<evidence type="ECO:0000256" key="1">
    <source>
        <dbReference type="SAM" id="Phobius"/>
    </source>
</evidence>
<feature type="transmembrane region" description="Helical" evidence="1">
    <location>
        <begin position="91"/>
        <end position="109"/>
    </location>
</feature>
<feature type="transmembrane region" description="Helical" evidence="1">
    <location>
        <begin position="115"/>
        <end position="137"/>
    </location>
</feature>
<organism evidence="2 3">
    <name type="scientific">Vannielia litorea</name>
    <dbReference type="NCBI Taxonomy" id="1217970"/>
    <lineage>
        <taxon>Bacteria</taxon>
        <taxon>Pseudomonadati</taxon>
        <taxon>Pseudomonadota</taxon>
        <taxon>Alphaproteobacteria</taxon>
        <taxon>Rhodobacterales</taxon>
        <taxon>Paracoccaceae</taxon>
        <taxon>Vannielia</taxon>
    </lineage>
</organism>
<evidence type="ECO:0000313" key="3">
    <source>
        <dbReference type="Proteomes" id="UP000184932"/>
    </source>
</evidence>
<evidence type="ECO:0000313" key="2">
    <source>
        <dbReference type="EMBL" id="SIO18854.1"/>
    </source>
</evidence>
<keyword evidence="1" id="KW-0812">Transmembrane</keyword>
<sequence length="138" mass="14548">MSRVTRRDSGFLSKTGLALVISLLGVGAMDRLFALLNPGLSALATGKVSDESVDRVALFIRLLPLAEGLVIALITWLALRVARPHGSGSNEYTLLVLIGVGMMVGRSFLGIGEGFSTDFAVIMIPGVVAGFIGYTILR</sequence>
<feature type="transmembrane region" description="Helical" evidence="1">
    <location>
        <begin position="58"/>
        <end position="79"/>
    </location>
</feature>
<gene>
    <name evidence="2" type="ORF">SAMN05444002_3352</name>
</gene>
<name>A0A1N6HG68_9RHOB</name>
<keyword evidence="1" id="KW-0472">Membrane</keyword>
<keyword evidence="3" id="KW-1185">Reference proteome</keyword>
<keyword evidence="1" id="KW-1133">Transmembrane helix</keyword>
<protein>
    <submittedName>
        <fullName evidence="2">Uncharacterized protein</fullName>
    </submittedName>
</protein>
<dbReference type="STRING" id="1217970.SAMN05444002_3352"/>
<dbReference type="Proteomes" id="UP000184932">
    <property type="component" value="Unassembled WGS sequence"/>
</dbReference>
<reference evidence="3" key="1">
    <citation type="submission" date="2016-11" db="EMBL/GenBank/DDBJ databases">
        <authorList>
            <person name="Varghese N."/>
            <person name="Submissions S."/>
        </authorList>
    </citation>
    <scope>NUCLEOTIDE SEQUENCE [LARGE SCALE GENOMIC DNA]</scope>
    <source>
        <strain evidence="3">DSM 29440</strain>
    </source>
</reference>
<dbReference type="AlphaFoldDB" id="A0A1N6HG68"/>
<accession>A0A1N6HG68</accession>